<sequence>MALRNYGVGPSPLRKNKIGPSPLRNLVEFDLLELSELSDQSESSEQSEPSEPSEPLELSELSELSEPPEPPELSEPSESLDAAEPIELDEPAESAASAEAKAAREARMAAAKRKMERNMSKLTLLARRVSNMKRPPSPPNSRQARLREMRKKKSNQTLLSELVANQMKFREKRDELLEVEAESRRIDARKGKDLEAICPCGDVLLAVGSPPVMFQVYSQSLICASPVFEDMVEEAFKKNDDSEKIIWLENENVGLFRKICFVIHHSNQDVPLELSPAVLLNMAVVVERYQLQNAFRFVSRQWLLSGRDSEAFKRDPTLGSGCYMAAACSFDDDVMFERCTQILAGFCSTPFKQLWARAKVSSILIRETGLGCYAKWDKARQENYEKILTQYRPTTIACYPLSYVVVEAKRSLFKELGGDGAPLECMNNIVEAMDDVLRTAGIALKKYRRIMRLEGNAGLEESSTNSGYIQLDQHGQHPHPPAMHTPSYEIRKRGHPENANIALHATTAYNIATMQKGHNALARCLLAASPTPVGYSRCTPSNVDCASIASNHMFQTSLITRSLHEPPFFSTWQGSTP</sequence>
<dbReference type="Proteomes" id="UP000007115">
    <property type="component" value="Unassembled WGS sequence"/>
</dbReference>
<comment type="caution">
    <text evidence="2">The sequence shown here is derived from an EMBL/GenBank/DDBJ whole genome shotgun (WGS) entry which is preliminary data.</text>
</comment>
<organism evidence="2 3">
    <name type="scientific">Hypocrea virens (strain Gv29-8 / FGSC 10586)</name>
    <name type="common">Gliocladium virens</name>
    <name type="synonym">Trichoderma virens</name>
    <dbReference type="NCBI Taxonomy" id="413071"/>
    <lineage>
        <taxon>Eukaryota</taxon>
        <taxon>Fungi</taxon>
        <taxon>Dikarya</taxon>
        <taxon>Ascomycota</taxon>
        <taxon>Pezizomycotina</taxon>
        <taxon>Sordariomycetes</taxon>
        <taxon>Hypocreomycetidae</taxon>
        <taxon>Hypocreales</taxon>
        <taxon>Hypocreaceae</taxon>
        <taxon>Trichoderma</taxon>
    </lineage>
</organism>
<dbReference type="InParanoid" id="G9N0A0"/>
<proteinExistence type="predicted"/>
<dbReference type="STRING" id="413071.G9N0A0"/>
<feature type="region of interest" description="Disordered" evidence="1">
    <location>
        <begin position="1"/>
        <end position="22"/>
    </location>
</feature>
<reference evidence="2 3" key="1">
    <citation type="journal article" date="2011" name="Genome Biol.">
        <title>Comparative genome sequence analysis underscores mycoparasitism as the ancestral life style of Trichoderma.</title>
        <authorList>
            <person name="Kubicek C.P."/>
            <person name="Herrera-Estrella A."/>
            <person name="Seidl-Seiboth V."/>
            <person name="Martinez D.A."/>
            <person name="Druzhinina I.S."/>
            <person name="Thon M."/>
            <person name="Zeilinger S."/>
            <person name="Casas-Flores S."/>
            <person name="Horwitz B.A."/>
            <person name="Mukherjee P.K."/>
            <person name="Mukherjee M."/>
            <person name="Kredics L."/>
            <person name="Alcaraz L.D."/>
            <person name="Aerts A."/>
            <person name="Antal Z."/>
            <person name="Atanasova L."/>
            <person name="Cervantes-Badillo M.G."/>
            <person name="Challacombe J."/>
            <person name="Chertkov O."/>
            <person name="McCluskey K."/>
            <person name="Coulpier F."/>
            <person name="Deshpande N."/>
            <person name="von Doehren H."/>
            <person name="Ebbole D.J."/>
            <person name="Esquivel-Naranjo E.U."/>
            <person name="Fekete E."/>
            <person name="Flipphi M."/>
            <person name="Glaser F."/>
            <person name="Gomez-Rodriguez E.Y."/>
            <person name="Gruber S."/>
            <person name="Han C."/>
            <person name="Henrissat B."/>
            <person name="Hermosa R."/>
            <person name="Hernandez-Onate M."/>
            <person name="Karaffa L."/>
            <person name="Kosti I."/>
            <person name="Le Crom S."/>
            <person name="Lindquist E."/>
            <person name="Lucas S."/>
            <person name="Luebeck M."/>
            <person name="Luebeck P.S."/>
            <person name="Margeot A."/>
            <person name="Metz B."/>
            <person name="Misra M."/>
            <person name="Nevalainen H."/>
            <person name="Omann M."/>
            <person name="Packer N."/>
            <person name="Perrone G."/>
            <person name="Uresti-Rivera E.E."/>
            <person name="Salamov A."/>
            <person name="Schmoll M."/>
            <person name="Seiboth B."/>
            <person name="Shapiro H."/>
            <person name="Sukno S."/>
            <person name="Tamayo-Ramos J.A."/>
            <person name="Tisch D."/>
            <person name="Wiest A."/>
            <person name="Wilkinson H.H."/>
            <person name="Zhang M."/>
            <person name="Coutinho P.M."/>
            <person name="Kenerley C.M."/>
            <person name="Monte E."/>
            <person name="Baker S.E."/>
            <person name="Grigoriev I.V."/>
        </authorList>
    </citation>
    <scope>NUCLEOTIDE SEQUENCE [LARGE SCALE GENOMIC DNA]</scope>
    <source>
        <strain evidence="3">Gv29-8 / FGSC 10586</strain>
    </source>
</reference>
<keyword evidence="3" id="KW-1185">Reference proteome</keyword>
<protein>
    <recommendedName>
        <fullName evidence="4">BTB domain-containing protein</fullName>
    </recommendedName>
</protein>
<dbReference type="RefSeq" id="XP_013953982.1">
    <property type="nucleotide sequence ID" value="XM_014098507.1"/>
</dbReference>
<feature type="compositionally biased region" description="Low complexity" evidence="1">
    <location>
        <begin position="34"/>
        <end position="65"/>
    </location>
</feature>
<dbReference type="AlphaFoldDB" id="G9N0A0"/>
<name>G9N0A0_HYPVG</name>
<evidence type="ECO:0008006" key="4">
    <source>
        <dbReference type="Google" id="ProtNLM"/>
    </source>
</evidence>
<dbReference type="HOGENOM" id="CLU_472562_0_0_1"/>
<evidence type="ECO:0000313" key="3">
    <source>
        <dbReference type="Proteomes" id="UP000007115"/>
    </source>
</evidence>
<dbReference type="VEuPathDB" id="FungiDB:TRIVIDRAFT_203368"/>
<dbReference type="eggNOG" id="ENOG502SNN8">
    <property type="taxonomic scope" value="Eukaryota"/>
</dbReference>
<gene>
    <name evidence="2" type="ORF">TRIVIDRAFT_203368</name>
</gene>
<feature type="region of interest" description="Disordered" evidence="1">
    <location>
        <begin position="34"/>
        <end position="116"/>
    </location>
</feature>
<dbReference type="OrthoDB" id="4899758at2759"/>
<accession>G9N0A0</accession>
<dbReference type="OMA" id="EDLMCES"/>
<feature type="compositionally biased region" description="Low complexity" evidence="1">
    <location>
        <begin position="74"/>
        <end position="83"/>
    </location>
</feature>
<dbReference type="GeneID" id="25790234"/>
<evidence type="ECO:0000313" key="2">
    <source>
        <dbReference type="EMBL" id="EHK19782.1"/>
    </source>
</evidence>
<dbReference type="EMBL" id="ABDF02000082">
    <property type="protein sequence ID" value="EHK19782.1"/>
    <property type="molecule type" value="Genomic_DNA"/>
</dbReference>
<evidence type="ECO:0000256" key="1">
    <source>
        <dbReference type="SAM" id="MobiDB-lite"/>
    </source>
</evidence>